<dbReference type="PANTHER" id="PTHR22753:SF48">
    <property type="entry name" value="PHOSPHOLIPID_GLYCEROL ACYLTRANSFERASE DOMAIN-CONTAINING PROTEIN"/>
    <property type="match status" value="1"/>
</dbReference>
<dbReference type="GO" id="GO:0016020">
    <property type="term" value="C:membrane"/>
    <property type="evidence" value="ECO:0007669"/>
    <property type="project" value="TreeGrafter"/>
</dbReference>
<proteinExistence type="predicted"/>
<keyword evidence="4" id="KW-1185">Reference proteome</keyword>
<dbReference type="InterPro" id="IPR029058">
    <property type="entry name" value="AB_hydrolase_fold"/>
</dbReference>
<reference evidence="3 4" key="1">
    <citation type="submission" date="2016-10" db="EMBL/GenBank/DDBJ databases">
        <authorList>
            <person name="Cai Z."/>
        </authorList>
    </citation>
    <scope>NUCLEOTIDE SEQUENCE [LARGE SCALE GENOMIC DNA]</scope>
</reference>
<dbReference type="SUPFAM" id="SSF53474">
    <property type="entry name" value="alpha/beta-Hydrolases"/>
    <property type="match status" value="1"/>
</dbReference>
<organism evidence="3 4">
    <name type="scientific">Tetradesmus obliquus</name>
    <name type="common">Green alga</name>
    <name type="synonym">Acutodesmus obliquus</name>
    <dbReference type="NCBI Taxonomy" id="3088"/>
    <lineage>
        <taxon>Eukaryota</taxon>
        <taxon>Viridiplantae</taxon>
        <taxon>Chlorophyta</taxon>
        <taxon>core chlorophytes</taxon>
        <taxon>Chlorophyceae</taxon>
        <taxon>CS clade</taxon>
        <taxon>Sphaeropleales</taxon>
        <taxon>Scenedesmaceae</taxon>
        <taxon>Tetradesmus</taxon>
    </lineage>
</organism>
<feature type="domain" description="Phospholipid/glycerol acyltransferase" evidence="2">
    <location>
        <begin position="660"/>
        <end position="775"/>
    </location>
</feature>
<evidence type="ECO:0000259" key="2">
    <source>
        <dbReference type="SMART" id="SM00563"/>
    </source>
</evidence>
<accession>A0A383VEG8</accession>
<dbReference type="PANTHER" id="PTHR22753">
    <property type="entry name" value="TRANSMEMBRANE PROTEIN 68"/>
    <property type="match status" value="1"/>
</dbReference>
<dbReference type="AlphaFoldDB" id="A0A383VEG8"/>
<dbReference type="SMART" id="SM00563">
    <property type="entry name" value="PlsC"/>
    <property type="match status" value="1"/>
</dbReference>
<evidence type="ECO:0000313" key="3">
    <source>
        <dbReference type="EMBL" id="SZX63054.1"/>
    </source>
</evidence>
<feature type="compositionally biased region" description="Low complexity" evidence="1">
    <location>
        <begin position="927"/>
        <end position="936"/>
    </location>
</feature>
<evidence type="ECO:0000313" key="4">
    <source>
        <dbReference type="Proteomes" id="UP000256970"/>
    </source>
</evidence>
<feature type="region of interest" description="Disordered" evidence="1">
    <location>
        <begin position="409"/>
        <end position="444"/>
    </location>
</feature>
<dbReference type="InterPro" id="IPR002123">
    <property type="entry name" value="Plipid/glycerol_acylTrfase"/>
</dbReference>
<dbReference type="Pfam" id="PF00561">
    <property type="entry name" value="Abhydrolase_1"/>
    <property type="match status" value="1"/>
</dbReference>
<feature type="region of interest" description="Disordered" evidence="1">
    <location>
        <begin position="556"/>
        <end position="620"/>
    </location>
</feature>
<evidence type="ECO:0000256" key="1">
    <source>
        <dbReference type="SAM" id="MobiDB-lite"/>
    </source>
</evidence>
<dbReference type="EMBL" id="FNXT01000282">
    <property type="protein sequence ID" value="SZX63054.1"/>
    <property type="molecule type" value="Genomic_DNA"/>
</dbReference>
<dbReference type="Proteomes" id="UP000256970">
    <property type="component" value="Unassembled WGS sequence"/>
</dbReference>
<name>A0A383VEG8_TETOB</name>
<feature type="compositionally biased region" description="Low complexity" evidence="1">
    <location>
        <begin position="490"/>
        <end position="514"/>
    </location>
</feature>
<dbReference type="Gene3D" id="3.40.50.1820">
    <property type="entry name" value="alpha/beta hydrolase"/>
    <property type="match status" value="1"/>
</dbReference>
<sequence>MQQQHCNVIGSRSLLQSRLQRSVYRPATQSRRTTTRCYASTSSPFKIKLLHPVKVADADQRPLLVFLPGTDGTGQAITPQLPGLLEAGYDVRTLYIPPDDRSGWEQLQAQTLYLISTALGARPAGPHNVQVTIVAESFGGCLALRLAAAAPQLVKALVLVNPATCYNQSLSGLSSFVSATNLLGLFPQDLYNTAQAVLLPFLVDIDRVGDDGAQALRSMIFMDPPPDYETPATAQVESDDDQEQDSSALTIAAERRRLQLNTSAVFTTAGPQAAASSSSGPRLGASGRSKGRVTAAAAAAGLFITAQSGGAGAGGGSVFAPAAAANFRSNLMRSGNLPEASLRGLQVPCLLITSAKDRMLPSIVEGARLARLLPRSRRVILPDSGHAALLERGMDLAAVMRGSGIVPTSIGPTLRRTPLAKQQPAAAAAAAARNGDGGGHGAAAAAAGAKPVQPAAAAQKPVLLGIVKDDAAVPGMGDASLSPRPATLFPASSASPAVAQQQQQQQQPAAAAAAAAGGEARLDASGSVSAGAAAGSAASLAAAAVASAGVIASTAADAGSSSSNSAWQAGKSSSASNGNGNGAGDKSSNSSSNSSRSGSRADDQQQPDQQQQQQQQVAEVDKDLAWDQWSQYLAPWRDLVSPVLLGQEHLPGLVGCGRPLLFVGNHQKCGLYDMPLLAYELYLRGFKVKGLAHPGHWSGPLGPFFEQFGAVKAGPMTAFKLLKDGEQVLLFPGGAREVNKKVGEEYKLFWKDSPDFVRLAARCGAIIVPFAAVGADDAYDVMMDVDEVLDAPVLGDLVRGALKRVDPSLVPSEAVLPLTRMPGLGLPTPVPIPNLQRLYFKVCAPIDTAALGLNVRKDAEAWQELYDGIKATVVGGMEELLEVRQADSQRQVGARISSAITSWLPAFSITQKKQEGPGPGTAAGINSSSSSSGSGSDISHSNRDGSSAASDDARQ</sequence>
<feature type="compositionally biased region" description="Low complexity" evidence="1">
    <location>
        <begin position="556"/>
        <end position="616"/>
    </location>
</feature>
<dbReference type="InterPro" id="IPR000073">
    <property type="entry name" value="AB_hydrolase_1"/>
</dbReference>
<dbReference type="GO" id="GO:0016746">
    <property type="term" value="F:acyltransferase activity"/>
    <property type="evidence" value="ECO:0007669"/>
    <property type="project" value="InterPro"/>
</dbReference>
<dbReference type="STRING" id="3088.A0A383VEG8"/>
<protein>
    <recommendedName>
        <fullName evidence="2">Phospholipid/glycerol acyltransferase domain-containing protein</fullName>
    </recommendedName>
</protein>
<feature type="region of interest" description="Disordered" evidence="1">
    <location>
        <begin position="224"/>
        <end position="246"/>
    </location>
</feature>
<feature type="region of interest" description="Disordered" evidence="1">
    <location>
        <begin position="476"/>
        <end position="514"/>
    </location>
</feature>
<feature type="region of interest" description="Disordered" evidence="1">
    <location>
        <begin position="911"/>
        <end position="955"/>
    </location>
</feature>
<gene>
    <name evidence="3" type="ORF">BQ4739_LOCUS3618</name>
</gene>
<dbReference type="Pfam" id="PF01553">
    <property type="entry name" value="Acyltransferase"/>
    <property type="match status" value="1"/>
</dbReference>
<feature type="compositionally biased region" description="Low complexity" evidence="1">
    <location>
        <begin position="420"/>
        <end position="434"/>
    </location>
</feature>